<dbReference type="Gene3D" id="3.40.640.10">
    <property type="entry name" value="Type I PLP-dependent aspartate aminotransferase-like (Major domain)"/>
    <property type="match status" value="1"/>
</dbReference>
<gene>
    <name evidence="10" type="ORF">TPC1_13602</name>
</gene>
<evidence type="ECO:0000256" key="5">
    <source>
        <dbReference type="ARBA" id="ARBA00022576"/>
    </source>
</evidence>
<dbReference type="EC" id="2.6.1.1" evidence="4"/>
<dbReference type="FunFam" id="3.90.1150.10:FF:000001">
    <property type="entry name" value="Aspartate aminotransferase"/>
    <property type="match status" value="1"/>
</dbReference>
<evidence type="ECO:0000256" key="8">
    <source>
        <dbReference type="ARBA" id="ARBA00030923"/>
    </source>
</evidence>
<dbReference type="EMBL" id="GDID01002686">
    <property type="protein sequence ID" value="JAP93920.1"/>
    <property type="molecule type" value="Transcribed_RNA"/>
</dbReference>
<evidence type="ECO:0000313" key="10">
    <source>
        <dbReference type="EMBL" id="JAP93920.1"/>
    </source>
</evidence>
<dbReference type="GO" id="GO:0030170">
    <property type="term" value="F:pyridoxal phosphate binding"/>
    <property type="evidence" value="ECO:0007669"/>
    <property type="project" value="InterPro"/>
</dbReference>
<dbReference type="Pfam" id="PF00155">
    <property type="entry name" value="Aminotran_1_2"/>
    <property type="match status" value="1"/>
</dbReference>
<comment type="subunit">
    <text evidence="3">Homodimer.</text>
</comment>
<name>A0A146KAR6_9EUKA</name>
<dbReference type="GO" id="GO:0005739">
    <property type="term" value="C:mitochondrion"/>
    <property type="evidence" value="ECO:0007669"/>
    <property type="project" value="TreeGrafter"/>
</dbReference>
<dbReference type="InterPro" id="IPR000796">
    <property type="entry name" value="Asp_trans"/>
</dbReference>
<dbReference type="PRINTS" id="PR00799">
    <property type="entry name" value="TRANSAMINASE"/>
</dbReference>
<dbReference type="GO" id="GO:0004069">
    <property type="term" value="F:L-aspartate:2-oxoglutarate aminotransferase activity"/>
    <property type="evidence" value="ECO:0007669"/>
    <property type="project" value="UniProtKB-EC"/>
</dbReference>
<dbReference type="InterPro" id="IPR015421">
    <property type="entry name" value="PyrdxlP-dep_Trfase_major"/>
</dbReference>
<dbReference type="Gene3D" id="3.90.1150.10">
    <property type="entry name" value="Aspartate Aminotransferase, domain 1"/>
    <property type="match status" value="1"/>
</dbReference>
<comment type="cofactor">
    <cofactor evidence="1">
        <name>pyridoxal 5'-phosphate</name>
        <dbReference type="ChEBI" id="CHEBI:597326"/>
    </cofactor>
</comment>
<sequence length="410" mass="45990">MSQFQHVPVAKPDPILNLNALFTADTNPQKVSLGVGAYRDENGKPWILPSVKKAEEIISADLTKYNKEYPPQPGYPLFIKACQEFLLGEDHIALKEKRVATCQSISGTGSLYMALNFVHQFKAGHKFYMPSVTWPNHYALYDKVYGTEKYAEYTYLAKDGSLKIDFEATKHDITNAPEESIFLMHACAHNPSGIDFTKDQWKELLTIFQARKHIPLFDIAYQGFATGSFEEDGYAPRLFAANGVECVFTQSFSKNFGLYGERTGACHVVHLGDEQLSKNIQGALCIIARSTWSMSPVHGAYIVQTVGNDPELKKQFLEDVKTMSGRILKMRKALYDELVRIQTPGDWTHIITCIGMFTFTGLTPAQVERMKTKHSIYMVTQGGRMSMCGLTDKNVAYVAAAMKETVENVK</sequence>
<evidence type="ECO:0000256" key="3">
    <source>
        <dbReference type="ARBA" id="ARBA00011738"/>
    </source>
</evidence>
<dbReference type="CDD" id="cd00609">
    <property type="entry name" value="AAT_like"/>
    <property type="match status" value="1"/>
</dbReference>
<keyword evidence="5 10" id="KW-0032">Aminotransferase</keyword>
<keyword evidence="6 10" id="KW-0808">Transferase</keyword>
<keyword evidence="7" id="KW-0663">Pyridoxal phosphate</keyword>
<comment type="similarity">
    <text evidence="2">Belongs to the class-I pyridoxal-phosphate-dependent aminotransferase family.</text>
</comment>
<evidence type="ECO:0000256" key="6">
    <source>
        <dbReference type="ARBA" id="ARBA00022679"/>
    </source>
</evidence>
<evidence type="ECO:0000256" key="1">
    <source>
        <dbReference type="ARBA" id="ARBA00001933"/>
    </source>
</evidence>
<dbReference type="InterPro" id="IPR015424">
    <property type="entry name" value="PyrdxlP-dep_Trfase"/>
</dbReference>
<feature type="domain" description="Aminotransferase class I/classII large" evidence="9">
    <location>
        <begin position="29"/>
        <end position="401"/>
    </location>
</feature>
<organism evidence="10">
    <name type="scientific">Trepomonas sp. PC1</name>
    <dbReference type="NCBI Taxonomy" id="1076344"/>
    <lineage>
        <taxon>Eukaryota</taxon>
        <taxon>Metamonada</taxon>
        <taxon>Diplomonadida</taxon>
        <taxon>Hexamitidae</taxon>
        <taxon>Hexamitinae</taxon>
        <taxon>Trepomonas</taxon>
    </lineage>
</organism>
<dbReference type="NCBIfam" id="NF006719">
    <property type="entry name" value="PRK09257.1"/>
    <property type="match status" value="1"/>
</dbReference>
<evidence type="ECO:0000259" key="9">
    <source>
        <dbReference type="Pfam" id="PF00155"/>
    </source>
</evidence>
<dbReference type="InterPro" id="IPR015422">
    <property type="entry name" value="PyrdxlP-dep_Trfase_small"/>
</dbReference>
<evidence type="ECO:0000256" key="2">
    <source>
        <dbReference type="ARBA" id="ARBA00007441"/>
    </source>
</evidence>
<dbReference type="SUPFAM" id="SSF53383">
    <property type="entry name" value="PLP-dependent transferases"/>
    <property type="match status" value="1"/>
</dbReference>
<evidence type="ECO:0000256" key="7">
    <source>
        <dbReference type="ARBA" id="ARBA00022898"/>
    </source>
</evidence>
<proteinExistence type="inferred from homology"/>
<dbReference type="PANTHER" id="PTHR11879">
    <property type="entry name" value="ASPARTATE AMINOTRANSFERASE"/>
    <property type="match status" value="1"/>
</dbReference>
<protein>
    <recommendedName>
        <fullName evidence="4">aspartate transaminase</fullName>
        <ecNumber evidence="4">2.6.1.1</ecNumber>
    </recommendedName>
    <alternativeName>
        <fullName evidence="8">Transaminase A</fullName>
    </alternativeName>
</protein>
<dbReference type="InterPro" id="IPR004839">
    <property type="entry name" value="Aminotransferase_I/II_large"/>
</dbReference>
<accession>A0A146KAR6</accession>
<reference evidence="10" key="1">
    <citation type="submission" date="2015-07" db="EMBL/GenBank/DDBJ databases">
        <title>Adaptation to a free-living lifestyle via gene acquisitions in the diplomonad Trepomonas sp. PC1.</title>
        <authorList>
            <person name="Xu F."/>
            <person name="Jerlstrom-Hultqvist J."/>
            <person name="Kolisko M."/>
            <person name="Simpson A.G.B."/>
            <person name="Roger A.J."/>
            <person name="Svard S.G."/>
            <person name="Andersson J.O."/>
        </authorList>
    </citation>
    <scope>NUCLEOTIDE SEQUENCE</scope>
    <source>
        <strain evidence="10">PC1</strain>
    </source>
</reference>
<dbReference type="PANTHER" id="PTHR11879:SF22">
    <property type="entry name" value="ASPARTATE AMINOTRANSFERASE, MITOCHONDRIAL"/>
    <property type="match status" value="1"/>
</dbReference>
<evidence type="ECO:0000256" key="4">
    <source>
        <dbReference type="ARBA" id="ARBA00012753"/>
    </source>
</evidence>
<dbReference type="GO" id="GO:0006520">
    <property type="term" value="P:amino acid metabolic process"/>
    <property type="evidence" value="ECO:0007669"/>
    <property type="project" value="InterPro"/>
</dbReference>
<dbReference type="AlphaFoldDB" id="A0A146KAR6"/>